<evidence type="ECO:0000313" key="1">
    <source>
        <dbReference type="EMBL" id="VDO85667.1"/>
    </source>
</evidence>
<evidence type="ECO:0000313" key="2">
    <source>
        <dbReference type="Proteomes" id="UP000277204"/>
    </source>
</evidence>
<protein>
    <submittedName>
        <fullName evidence="1">Uncharacterized protein</fullName>
    </submittedName>
</protein>
<accession>A0A183LZR8</accession>
<organism evidence="1 2">
    <name type="scientific">Schistosoma margrebowiei</name>
    <dbReference type="NCBI Taxonomy" id="48269"/>
    <lineage>
        <taxon>Eukaryota</taxon>
        <taxon>Metazoa</taxon>
        <taxon>Spiralia</taxon>
        <taxon>Lophotrochozoa</taxon>
        <taxon>Platyhelminthes</taxon>
        <taxon>Trematoda</taxon>
        <taxon>Digenea</taxon>
        <taxon>Strigeidida</taxon>
        <taxon>Schistosomatoidea</taxon>
        <taxon>Schistosomatidae</taxon>
        <taxon>Schistosoma</taxon>
    </lineage>
</organism>
<proteinExistence type="predicted"/>
<dbReference type="AlphaFoldDB" id="A0A183LZR8"/>
<keyword evidence="2" id="KW-1185">Reference proteome</keyword>
<dbReference type="Proteomes" id="UP000277204">
    <property type="component" value="Unassembled WGS sequence"/>
</dbReference>
<reference evidence="1 2" key="1">
    <citation type="submission" date="2018-11" db="EMBL/GenBank/DDBJ databases">
        <authorList>
            <consortium name="Pathogen Informatics"/>
        </authorList>
    </citation>
    <scope>NUCLEOTIDE SEQUENCE [LARGE SCALE GENOMIC DNA]</scope>
    <source>
        <strain evidence="1 2">Zambia</strain>
    </source>
</reference>
<sequence length="172" mass="19453">MGCSQPPSRNQKARLGFANLRHLWRRRDIRLSTKGRVYCAAIRSVLIYGTLVTRISNENHVDPEQIGGYLISLDYNEIVKSGSEWRSHLAEAMCNSKSNHLPHQFYLPAPKIAATKYSVNDDDSFSNYGESGHRENNHDRLLNKGNLATFILRIKDIGLTKSTTNMSELSGF</sequence>
<dbReference type="EMBL" id="UZAI01004335">
    <property type="protein sequence ID" value="VDO85667.1"/>
    <property type="molecule type" value="Genomic_DNA"/>
</dbReference>
<gene>
    <name evidence="1" type="ORF">SMRZ_LOCUS9293</name>
</gene>
<name>A0A183LZR8_9TREM</name>